<comment type="caution">
    <text evidence="2">The sequence shown here is derived from an EMBL/GenBank/DDBJ whole genome shotgun (WGS) entry which is preliminary data.</text>
</comment>
<keyword evidence="3" id="KW-1185">Reference proteome</keyword>
<dbReference type="AlphaFoldDB" id="A0AAD9J8B9"/>
<sequence>SAFPTLFGNIYIKSELQRLLSKAKHFVRTRRHTMNQLRLFYRDKDRAYYDDILRNKNSIMQVYKRVFQRDLKSPTKRRLIGRFMSINIQYFTHQPTYKSVYGERRLLLDLEMKYRQCPNLYFTDLYCVHNPTT</sequence>
<evidence type="ECO:0000259" key="1">
    <source>
        <dbReference type="Pfam" id="PF19281"/>
    </source>
</evidence>
<protein>
    <recommendedName>
        <fullName evidence="1">Phytanoyl-CoA hydroxylase-interacting protein-like C-terminal domain-containing protein</fullName>
    </recommendedName>
</protein>
<dbReference type="InterPro" id="IPR042868">
    <property type="entry name" value="PHYHIP/PHYHIPL"/>
</dbReference>
<organism evidence="2 3">
    <name type="scientific">Paralvinella palmiformis</name>
    <dbReference type="NCBI Taxonomy" id="53620"/>
    <lineage>
        <taxon>Eukaryota</taxon>
        <taxon>Metazoa</taxon>
        <taxon>Spiralia</taxon>
        <taxon>Lophotrochozoa</taxon>
        <taxon>Annelida</taxon>
        <taxon>Polychaeta</taxon>
        <taxon>Sedentaria</taxon>
        <taxon>Canalipalpata</taxon>
        <taxon>Terebellida</taxon>
        <taxon>Terebelliformia</taxon>
        <taxon>Alvinellidae</taxon>
        <taxon>Paralvinella</taxon>
    </lineage>
</organism>
<feature type="domain" description="Phytanoyl-CoA hydroxylase-interacting protein-like C-terminal" evidence="1">
    <location>
        <begin position="13"/>
        <end position="129"/>
    </location>
</feature>
<proteinExistence type="predicted"/>
<evidence type="ECO:0000313" key="3">
    <source>
        <dbReference type="Proteomes" id="UP001208570"/>
    </source>
</evidence>
<gene>
    <name evidence="2" type="ORF">LSH36_495g02030</name>
</gene>
<dbReference type="InterPro" id="IPR045545">
    <property type="entry name" value="PHYIP/PHIPL_C"/>
</dbReference>
<dbReference type="PANTHER" id="PTHR15698">
    <property type="entry name" value="PROTEIN CBG15099"/>
    <property type="match status" value="1"/>
</dbReference>
<reference evidence="2" key="1">
    <citation type="journal article" date="2023" name="Mol. Biol. Evol.">
        <title>Third-Generation Sequencing Reveals the Adaptive Role of the Epigenome in Three Deep-Sea Polychaetes.</title>
        <authorList>
            <person name="Perez M."/>
            <person name="Aroh O."/>
            <person name="Sun Y."/>
            <person name="Lan Y."/>
            <person name="Juniper S.K."/>
            <person name="Young C.R."/>
            <person name="Angers B."/>
            <person name="Qian P.Y."/>
        </authorList>
    </citation>
    <scope>NUCLEOTIDE SEQUENCE</scope>
    <source>
        <strain evidence="2">P08H-3</strain>
    </source>
</reference>
<dbReference type="PANTHER" id="PTHR15698:SF10">
    <property type="entry name" value="PHYTANOYL-COA HYDROXYLASE-INTERACTING PROTEIN-LIKE C-TERMINAL DOMAIN-CONTAINING PROTEIN"/>
    <property type="match status" value="1"/>
</dbReference>
<dbReference type="Proteomes" id="UP001208570">
    <property type="component" value="Unassembled WGS sequence"/>
</dbReference>
<dbReference type="Pfam" id="PF19281">
    <property type="entry name" value="PHYHIP_C"/>
    <property type="match status" value="1"/>
</dbReference>
<evidence type="ECO:0000313" key="2">
    <source>
        <dbReference type="EMBL" id="KAK2148482.1"/>
    </source>
</evidence>
<feature type="non-terminal residue" evidence="2">
    <location>
        <position position="1"/>
    </location>
</feature>
<accession>A0AAD9J8B9</accession>
<name>A0AAD9J8B9_9ANNE</name>
<dbReference type="EMBL" id="JAODUP010000495">
    <property type="protein sequence ID" value="KAK2148482.1"/>
    <property type="molecule type" value="Genomic_DNA"/>
</dbReference>